<keyword evidence="2" id="KW-0732">Signal</keyword>
<reference evidence="3 4" key="1">
    <citation type="submission" date="2014-11" db="EMBL/GenBank/DDBJ databases">
        <authorList>
            <person name="Zhu J."/>
            <person name="Qi W."/>
            <person name="Song R."/>
        </authorList>
    </citation>
    <scope>NUCLEOTIDE SEQUENCE [LARGE SCALE GENOMIC DNA]</scope>
</reference>
<dbReference type="InParanoid" id="A0A0G4GT57"/>
<evidence type="ECO:0000256" key="2">
    <source>
        <dbReference type="SAM" id="SignalP"/>
    </source>
</evidence>
<feature type="signal peptide" evidence="2">
    <location>
        <begin position="1"/>
        <end position="19"/>
    </location>
</feature>
<proteinExistence type="predicted"/>
<dbReference type="AlphaFoldDB" id="A0A0G4GT57"/>
<dbReference type="EMBL" id="CDMY01000799">
    <property type="protein sequence ID" value="CEM33876.1"/>
    <property type="molecule type" value="Genomic_DNA"/>
</dbReference>
<dbReference type="VEuPathDB" id="CryptoDB:Vbra_2368"/>
<evidence type="ECO:0000313" key="3">
    <source>
        <dbReference type="EMBL" id="CEM33876.1"/>
    </source>
</evidence>
<evidence type="ECO:0000313" key="4">
    <source>
        <dbReference type="Proteomes" id="UP000041254"/>
    </source>
</evidence>
<feature type="region of interest" description="Disordered" evidence="1">
    <location>
        <begin position="74"/>
        <end position="98"/>
    </location>
</feature>
<feature type="chain" id="PRO_5005190453" evidence="2">
    <location>
        <begin position="20"/>
        <end position="137"/>
    </location>
</feature>
<keyword evidence="4" id="KW-1185">Reference proteome</keyword>
<protein>
    <submittedName>
        <fullName evidence="3">Uncharacterized protein</fullName>
    </submittedName>
</protein>
<feature type="region of interest" description="Disordered" evidence="1">
    <location>
        <begin position="23"/>
        <end position="43"/>
    </location>
</feature>
<evidence type="ECO:0000256" key="1">
    <source>
        <dbReference type="SAM" id="MobiDB-lite"/>
    </source>
</evidence>
<feature type="compositionally biased region" description="Basic and acidic residues" evidence="1">
    <location>
        <begin position="26"/>
        <end position="43"/>
    </location>
</feature>
<dbReference type="Proteomes" id="UP000041254">
    <property type="component" value="Unassembled WGS sequence"/>
</dbReference>
<gene>
    <name evidence="3" type="ORF">Vbra_2368</name>
</gene>
<sequence length="137" mass="14910">MKLLVCLVGALLLAGTVCADPFATKTTDDSAEGRELRPDEHDDHHQDVWNHVREWWQRGRDTADFWIDAAQGSAADDEHRQLQTNDHQSGGRVVMGRGRVVGGGVSGTGGAGDATETTRCVAERSTSRNTRPLVCTR</sequence>
<organism evidence="3 4">
    <name type="scientific">Vitrella brassicaformis (strain CCMP3155)</name>
    <dbReference type="NCBI Taxonomy" id="1169540"/>
    <lineage>
        <taxon>Eukaryota</taxon>
        <taxon>Sar</taxon>
        <taxon>Alveolata</taxon>
        <taxon>Colpodellida</taxon>
        <taxon>Vitrellaceae</taxon>
        <taxon>Vitrella</taxon>
    </lineage>
</organism>
<name>A0A0G4GT57_VITBC</name>
<accession>A0A0G4GT57</accession>